<feature type="transmembrane region" description="Helical" evidence="1">
    <location>
        <begin position="28"/>
        <end position="48"/>
    </location>
</feature>
<proteinExistence type="predicted"/>
<organism evidence="2 3">
    <name type="scientific">Dibothriocephalus latus</name>
    <name type="common">Fish tapeworm</name>
    <name type="synonym">Diphyllobothrium latum</name>
    <dbReference type="NCBI Taxonomy" id="60516"/>
    <lineage>
        <taxon>Eukaryota</taxon>
        <taxon>Metazoa</taxon>
        <taxon>Spiralia</taxon>
        <taxon>Lophotrochozoa</taxon>
        <taxon>Platyhelminthes</taxon>
        <taxon>Cestoda</taxon>
        <taxon>Eucestoda</taxon>
        <taxon>Diphyllobothriidea</taxon>
        <taxon>Diphyllobothriidae</taxon>
        <taxon>Dibothriocephalus</taxon>
    </lineage>
</organism>
<protein>
    <submittedName>
        <fullName evidence="2">Uncharacterized protein</fullName>
    </submittedName>
</protein>
<evidence type="ECO:0000313" key="2">
    <source>
        <dbReference type="EMBL" id="VDN16622.1"/>
    </source>
</evidence>
<accession>A0A3P7P982</accession>
<dbReference type="AlphaFoldDB" id="A0A3P7P982"/>
<reference evidence="2 3" key="1">
    <citation type="submission" date="2018-11" db="EMBL/GenBank/DDBJ databases">
        <authorList>
            <consortium name="Pathogen Informatics"/>
        </authorList>
    </citation>
    <scope>NUCLEOTIDE SEQUENCE [LARGE SCALE GENOMIC DNA]</scope>
</reference>
<dbReference type="EMBL" id="UYRU01066511">
    <property type="protein sequence ID" value="VDN16622.1"/>
    <property type="molecule type" value="Genomic_DNA"/>
</dbReference>
<keyword evidence="1" id="KW-0472">Membrane</keyword>
<dbReference type="Proteomes" id="UP000281553">
    <property type="component" value="Unassembled WGS sequence"/>
</dbReference>
<keyword evidence="1" id="KW-0812">Transmembrane</keyword>
<keyword evidence="3" id="KW-1185">Reference proteome</keyword>
<gene>
    <name evidence="2" type="ORF">DILT_LOCUS12453</name>
</gene>
<sequence length="53" mass="6206">MLTMECVRWQKESARGDQNLFKFLGRQLLLLPFLVMSGSPLILLLLFIHRAEM</sequence>
<keyword evidence="1" id="KW-1133">Transmembrane helix</keyword>
<evidence type="ECO:0000256" key="1">
    <source>
        <dbReference type="SAM" id="Phobius"/>
    </source>
</evidence>
<evidence type="ECO:0000313" key="3">
    <source>
        <dbReference type="Proteomes" id="UP000281553"/>
    </source>
</evidence>
<name>A0A3P7P982_DIBLA</name>